<accession>A0A0F9NJG9</accession>
<dbReference type="AlphaFoldDB" id="A0A0F9NJG9"/>
<protein>
    <submittedName>
        <fullName evidence="2">Uncharacterized protein</fullName>
    </submittedName>
</protein>
<name>A0A0F9NJG9_9ZZZZ</name>
<keyword evidence="1" id="KW-0812">Transmembrane</keyword>
<evidence type="ECO:0000256" key="1">
    <source>
        <dbReference type="SAM" id="Phobius"/>
    </source>
</evidence>
<reference evidence="2" key="1">
    <citation type="journal article" date="2015" name="Nature">
        <title>Complex archaea that bridge the gap between prokaryotes and eukaryotes.</title>
        <authorList>
            <person name="Spang A."/>
            <person name="Saw J.H."/>
            <person name="Jorgensen S.L."/>
            <person name="Zaremba-Niedzwiedzka K."/>
            <person name="Martijn J."/>
            <person name="Lind A.E."/>
            <person name="van Eijk R."/>
            <person name="Schleper C."/>
            <person name="Guy L."/>
            <person name="Ettema T.J."/>
        </authorList>
    </citation>
    <scope>NUCLEOTIDE SEQUENCE</scope>
</reference>
<comment type="caution">
    <text evidence="2">The sequence shown here is derived from an EMBL/GenBank/DDBJ whole genome shotgun (WGS) entry which is preliminary data.</text>
</comment>
<organism evidence="2">
    <name type="scientific">marine sediment metagenome</name>
    <dbReference type="NCBI Taxonomy" id="412755"/>
    <lineage>
        <taxon>unclassified sequences</taxon>
        <taxon>metagenomes</taxon>
        <taxon>ecological metagenomes</taxon>
    </lineage>
</organism>
<keyword evidence="1" id="KW-1133">Transmembrane helix</keyword>
<dbReference type="EMBL" id="LAZR01003467">
    <property type="protein sequence ID" value="KKN18019.1"/>
    <property type="molecule type" value="Genomic_DNA"/>
</dbReference>
<proteinExistence type="predicted"/>
<feature type="transmembrane region" description="Helical" evidence="1">
    <location>
        <begin position="141"/>
        <end position="160"/>
    </location>
</feature>
<gene>
    <name evidence="2" type="ORF">LCGC14_0959930</name>
</gene>
<evidence type="ECO:0000313" key="2">
    <source>
        <dbReference type="EMBL" id="KKN18019.1"/>
    </source>
</evidence>
<sequence length="166" mass="20070">MFKDTNLGIHQILELIKDSYKNIDFRCALFKEDGNWNRIITIIRFSNESPEIIKNRFINLDLKKYNIQNLKIIYDVIEVSRWEEKLFDIYDELNDDIEIYDSDEFTYNNDEYEDYIESFLDEFITHYNTKTVDSFSLRMRLNIIISLIIIIISPIQMSIMRDLILI</sequence>
<keyword evidence="1" id="KW-0472">Membrane</keyword>